<evidence type="ECO:0000313" key="2">
    <source>
        <dbReference type="Proteomes" id="UP001589605"/>
    </source>
</evidence>
<dbReference type="Proteomes" id="UP001589605">
    <property type="component" value="Unassembled WGS sequence"/>
</dbReference>
<reference evidence="1 2" key="1">
    <citation type="submission" date="2024-09" db="EMBL/GenBank/DDBJ databases">
        <authorList>
            <person name="Sun Q."/>
            <person name="Mori K."/>
        </authorList>
    </citation>
    <scope>NUCLEOTIDE SEQUENCE [LARGE SCALE GENOMIC DNA]</scope>
    <source>
        <strain evidence="1 2">CECT 8286</strain>
    </source>
</reference>
<protein>
    <recommendedName>
        <fullName evidence="3">DUF5004 domain-containing protein</fullName>
    </recommendedName>
</protein>
<accession>A0ABV5F5P0</accession>
<proteinExistence type="predicted"/>
<sequence>MKNLLLICLAVLLCACNQGKKKQQTVETSSTVSKKHSEDFDWLLGQWKRLDEEVGQDTFENWEKINSSEYSGIGFTLQDGDTISQEKIRLIKVDDVWNLNVKAPGEEHWTTFNGINHNANSFVCENTEIEFPNRIKYWIDEYTLHALVSGSDMEIAFEFEKLN</sequence>
<evidence type="ECO:0000313" key="1">
    <source>
        <dbReference type="EMBL" id="MFB9054761.1"/>
    </source>
</evidence>
<evidence type="ECO:0008006" key="3">
    <source>
        <dbReference type="Google" id="ProtNLM"/>
    </source>
</evidence>
<name>A0ABV5F5P0_9FLAO</name>
<gene>
    <name evidence="1" type="ORF">ACFFVB_16850</name>
</gene>
<dbReference type="RefSeq" id="WP_382384399.1">
    <property type="nucleotide sequence ID" value="NZ_JBHMEZ010000031.1"/>
</dbReference>
<comment type="caution">
    <text evidence="1">The sequence shown here is derived from an EMBL/GenBank/DDBJ whole genome shotgun (WGS) entry which is preliminary data.</text>
</comment>
<organism evidence="1 2">
    <name type="scientific">Formosa undariae</name>
    <dbReference type="NCBI Taxonomy" id="1325436"/>
    <lineage>
        <taxon>Bacteria</taxon>
        <taxon>Pseudomonadati</taxon>
        <taxon>Bacteroidota</taxon>
        <taxon>Flavobacteriia</taxon>
        <taxon>Flavobacteriales</taxon>
        <taxon>Flavobacteriaceae</taxon>
        <taxon>Formosa</taxon>
    </lineage>
</organism>
<dbReference type="PROSITE" id="PS51257">
    <property type="entry name" value="PROKAR_LIPOPROTEIN"/>
    <property type="match status" value="1"/>
</dbReference>
<dbReference type="EMBL" id="JBHMEZ010000031">
    <property type="protein sequence ID" value="MFB9054761.1"/>
    <property type="molecule type" value="Genomic_DNA"/>
</dbReference>
<keyword evidence="2" id="KW-1185">Reference proteome</keyword>